<feature type="transmembrane region" description="Helical" evidence="1">
    <location>
        <begin position="6"/>
        <end position="25"/>
    </location>
</feature>
<dbReference type="AlphaFoldDB" id="A0A1M6Z868"/>
<dbReference type="RefSeq" id="WP_073211817.1">
    <property type="nucleotide sequence ID" value="NZ_FRBD01000043.1"/>
</dbReference>
<accession>A0A1M6Z868</accession>
<evidence type="ECO:0000313" key="3">
    <source>
        <dbReference type="Proteomes" id="UP000184130"/>
    </source>
</evidence>
<proteinExistence type="predicted"/>
<evidence type="ECO:0000256" key="1">
    <source>
        <dbReference type="SAM" id="Phobius"/>
    </source>
</evidence>
<gene>
    <name evidence="2" type="ORF">SAMN05216463_14311</name>
</gene>
<evidence type="ECO:0000313" key="2">
    <source>
        <dbReference type="EMBL" id="SHL26583.1"/>
    </source>
</evidence>
<protein>
    <submittedName>
        <fullName evidence="2">Uncharacterized protein</fullName>
    </submittedName>
</protein>
<reference evidence="2 3" key="1">
    <citation type="submission" date="2016-11" db="EMBL/GenBank/DDBJ databases">
        <authorList>
            <person name="Jaros S."/>
            <person name="Januszkiewicz K."/>
            <person name="Wedrychowicz H."/>
        </authorList>
    </citation>
    <scope>NUCLEOTIDE SEQUENCE [LARGE SCALE GENOMIC DNA]</scope>
    <source>
        <strain evidence="2 3">KHT3</strain>
    </source>
</reference>
<sequence>MSKRFARFTVYLLIPIVGFVCGYYISDHDVNRNKENYVHPYADYSRAVTFGDTILYKKIVEDRMAKTPSHPNFLDLSIRMVERFNYTPGYYNAYVAINNLYKYNNLEMGDHVKRLMYSYLQLAIESKDTRVTKEDLEEYYYEFPNKISINK</sequence>
<keyword evidence="1" id="KW-1133">Transmembrane helix</keyword>
<dbReference type="Proteomes" id="UP000184130">
    <property type="component" value="Unassembled WGS sequence"/>
</dbReference>
<organism evidence="2 3">
    <name type="scientific">Xylanibacter ruminicola</name>
    <name type="common">Prevotella ruminicola</name>
    <dbReference type="NCBI Taxonomy" id="839"/>
    <lineage>
        <taxon>Bacteria</taxon>
        <taxon>Pseudomonadati</taxon>
        <taxon>Bacteroidota</taxon>
        <taxon>Bacteroidia</taxon>
        <taxon>Bacteroidales</taxon>
        <taxon>Prevotellaceae</taxon>
        <taxon>Xylanibacter</taxon>
    </lineage>
</organism>
<keyword evidence="1" id="KW-0812">Transmembrane</keyword>
<name>A0A1M6Z868_XYLRU</name>
<keyword evidence="1" id="KW-0472">Membrane</keyword>
<dbReference type="EMBL" id="FRBD01000043">
    <property type="protein sequence ID" value="SHL26583.1"/>
    <property type="molecule type" value="Genomic_DNA"/>
</dbReference>